<dbReference type="GO" id="GO:0003887">
    <property type="term" value="F:DNA-directed DNA polymerase activity"/>
    <property type="evidence" value="ECO:0007669"/>
    <property type="project" value="InterPro"/>
</dbReference>
<evidence type="ECO:0000313" key="5">
    <source>
        <dbReference type="Proteomes" id="UP000460318"/>
    </source>
</evidence>
<dbReference type="InterPro" id="IPR043502">
    <property type="entry name" value="DNA/RNA_pol_sf"/>
</dbReference>
<reference evidence="4 5" key="1">
    <citation type="submission" date="2019-12" db="EMBL/GenBank/DDBJ databases">
        <title>Paenibacillus sp. nov., an endophytic bacterium isolated from the stem of Dendrobium.</title>
        <authorList>
            <person name="Zhao R."/>
        </authorList>
    </citation>
    <scope>NUCLEOTIDE SEQUENCE [LARGE SCALE GENOMIC DNA]</scope>
    <source>
        <strain evidence="4 5">HJL G12</strain>
    </source>
</reference>
<dbReference type="Gene3D" id="1.20.1060.10">
    <property type="entry name" value="Taq DNA Polymerase, Chain T, domain 4"/>
    <property type="match status" value="1"/>
</dbReference>
<dbReference type="InterPro" id="IPR012337">
    <property type="entry name" value="RNaseH-like_sf"/>
</dbReference>
<proteinExistence type="inferred from homology"/>
<dbReference type="Pfam" id="PF01612">
    <property type="entry name" value="DNA_pol_A_exo1"/>
    <property type="match status" value="1"/>
</dbReference>
<dbReference type="SUPFAM" id="SSF53098">
    <property type="entry name" value="Ribonuclease H-like"/>
    <property type="match status" value="1"/>
</dbReference>
<accession>A0A7X3LGD0</accession>
<dbReference type="Pfam" id="PF00476">
    <property type="entry name" value="DNA_pol_A"/>
    <property type="match status" value="2"/>
</dbReference>
<comment type="caution">
    <text evidence="4">The sequence shown here is derived from an EMBL/GenBank/DDBJ whole genome shotgun (WGS) entry which is preliminary data.</text>
</comment>
<evidence type="ECO:0000259" key="3">
    <source>
        <dbReference type="SMART" id="SM00482"/>
    </source>
</evidence>
<evidence type="ECO:0000256" key="2">
    <source>
        <dbReference type="ARBA" id="ARBA00020311"/>
    </source>
</evidence>
<feature type="domain" description="DNA-directed DNA polymerase family A palm" evidence="3">
    <location>
        <begin position="465"/>
        <end position="762"/>
    </location>
</feature>
<protein>
    <recommendedName>
        <fullName evidence="2">DNA polymerase I</fullName>
    </recommendedName>
</protein>
<dbReference type="SUPFAM" id="SSF56672">
    <property type="entry name" value="DNA/RNA polymerases"/>
    <property type="match status" value="1"/>
</dbReference>
<comment type="similarity">
    <text evidence="1">Belongs to the DNA polymerase type-A family.</text>
</comment>
<keyword evidence="5" id="KW-1185">Reference proteome</keyword>
<dbReference type="AlphaFoldDB" id="A0A7X3LGD0"/>
<dbReference type="GO" id="GO:0003677">
    <property type="term" value="F:DNA binding"/>
    <property type="evidence" value="ECO:0007669"/>
    <property type="project" value="InterPro"/>
</dbReference>
<dbReference type="Proteomes" id="UP000460318">
    <property type="component" value="Unassembled WGS sequence"/>
</dbReference>
<evidence type="ECO:0000313" key="4">
    <source>
        <dbReference type="EMBL" id="MWV43070.1"/>
    </source>
</evidence>
<dbReference type="PANTHER" id="PTHR10133">
    <property type="entry name" value="DNA POLYMERASE I"/>
    <property type="match status" value="1"/>
</dbReference>
<gene>
    <name evidence="4" type="ORF">GRF59_05455</name>
</gene>
<name>A0A7X3LGD0_9BACL</name>
<dbReference type="SMART" id="SM00482">
    <property type="entry name" value="POLAc"/>
    <property type="match status" value="1"/>
</dbReference>
<dbReference type="Gene3D" id="3.30.70.370">
    <property type="match status" value="2"/>
</dbReference>
<dbReference type="GO" id="GO:0008408">
    <property type="term" value="F:3'-5' exonuclease activity"/>
    <property type="evidence" value="ECO:0007669"/>
    <property type="project" value="InterPro"/>
</dbReference>
<dbReference type="GO" id="GO:0006261">
    <property type="term" value="P:DNA-templated DNA replication"/>
    <property type="evidence" value="ECO:0007669"/>
    <property type="project" value="InterPro"/>
</dbReference>
<sequence>MFMSDMNEILNILNYAEKKLTKTRTKNNEKIKKIGKMSTKNQMSLNIEQICSIPDNYILINTPELLARLVKYYREYKMRYGANASVFLDTKTYGLNTWKDELVSISIGFISHQYFSIPMRPFLHPLSRDIPSLPFDVVADTLRPLLESESMLVMANAKFNVHALKNWANIDITFNIYWDTMIAAGLLNENMPKGMKEWYRNYVQPWLIEQGKLSYDDPNRPIDEYGIMFDTVSFDTIPHRSANYYACHDVYMTHLVFLYQKQVFENPSYNLSRVYKLFNEVEMPLIAVFASAERRGVELDSKFLKDVIGGILSEKLKNLKMDIYQILGGTISVTRTRTRSRHGIKFKEEYVVMEELNLNSSIQLSHKLYDEHQLLQPEMIFDNQLRKPKKSISKKVLIRNKNKHKVFSLILEYRGLSQLIHSFCYKLPEDIVDGRIHCTYNQLVRTGRVSCSNPNLQQIPSKFDLIRYAFRAPDGRLLVSADFSQQELRWLAIFTQEEILVDIFKQGLDIHSSVACKMHGLNYEMFEMIRLYKEESKEKTNQNIRRVLRYWKNTQDLINAITYHNEKEKTYIDSNFINADMIVELAAFFEALRQQSKSVVFGVFYGITERGLADQIESSKGEAKSLIDEFKTKLTKYRQWEIQTHQEVMEKGYIVTVLGRKRRFAEEIAKVEQKDSRGNPGSHWKIDKCKRQSCNAIIQGSSADQSKKAMVDLFYPTRADGSKCFDRGEWLRENYKSQLEKDDIHIVLQVHDELMFDVPANVSPAALKAISNTMANAIPNDVGVAFKTDIEISPYWGGSFSIEQIDLMNRGILDWKRIFEEEVKRKLAKFGIEYKVGVFADVEEADGNSEG</sequence>
<dbReference type="EMBL" id="WUBI01000001">
    <property type="protein sequence ID" value="MWV43070.1"/>
    <property type="molecule type" value="Genomic_DNA"/>
</dbReference>
<dbReference type="PANTHER" id="PTHR10133:SF62">
    <property type="entry name" value="DNA POLYMERASE THETA"/>
    <property type="match status" value="1"/>
</dbReference>
<dbReference type="InterPro" id="IPR036397">
    <property type="entry name" value="RNaseH_sf"/>
</dbReference>
<dbReference type="GO" id="GO:0006302">
    <property type="term" value="P:double-strand break repair"/>
    <property type="evidence" value="ECO:0007669"/>
    <property type="project" value="TreeGrafter"/>
</dbReference>
<dbReference type="InterPro" id="IPR001098">
    <property type="entry name" value="DNA-dir_DNA_pol_A_palm_dom"/>
</dbReference>
<dbReference type="Gene3D" id="1.10.150.20">
    <property type="entry name" value="5' to 3' exonuclease, C-terminal subdomain"/>
    <property type="match status" value="1"/>
</dbReference>
<dbReference type="Gene3D" id="3.30.420.10">
    <property type="entry name" value="Ribonuclease H-like superfamily/Ribonuclease H"/>
    <property type="match status" value="1"/>
</dbReference>
<dbReference type="InterPro" id="IPR002298">
    <property type="entry name" value="DNA_polymerase_A"/>
</dbReference>
<organism evidence="4 5">
    <name type="scientific">Paenibacillus dendrobii</name>
    <dbReference type="NCBI Taxonomy" id="2691084"/>
    <lineage>
        <taxon>Bacteria</taxon>
        <taxon>Bacillati</taxon>
        <taxon>Bacillota</taxon>
        <taxon>Bacilli</taxon>
        <taxon>Bacillales</taxon>
        <taxon>Paenibacillaceae</taxon>
        <taxon>Paenibacillus</taxon>
    </lineage>
</organism>
<dbReference type="InterPro" id="IPR002562">
    <property type="entry name" value="3'-5'_exonuclease_dom"/>
</dbReference>
<evidence type="ECO:0000256" key="1">
    <source>
        <dbReference type="ARBA" id="ARBA00007705"/>
    </source>
</evidence>